<dbReference type="Pfam" id="PF00180">
    <property type="entry name" value="Iso_dh"/>
    <property type="match status" value="1"/>
</dbReference>
<evidence type="ECO:0000256" key="9">
    <source>
        <dbReference type="ARBA" id="ARBA00023027"/>
    </source>
</evidence>
<evidence type="ECO:0000259" key="13">
    <source>
        <dbReference type="SMART" id="SM01329"/>
    </source>
</evidence>
<dbReference type="UniPathway" id="UPA00048">
    <property type="reaction ID" value="UER00072"/>
</dbReference>
<evidence type="ECO:0000256" key="1">
    <source>
        <dbReference type="ARBA" id="ARBA00000624"/>
    </source>
</evidence>
<accession>A0A430FE53</accession>
<keyword evidence="10 12" id="KW-0464">Manganese</keyword>
<evidence type="ECO:0000256" key="4">
    <source>
        <dbReference type="ARBA" id="ARBA00022490"/>
    </source>
</evidence>
<comment type="function">
    <text evidence="12">Catalyzes the oxidation of 3-carboxy-2-hydroxy-4-methylpentanoate (3-isopropylmalate) to 3-carboxy-4-methyl-2-oxopentanoate. The product decarboxylates to 4-methyl-2 oxopentanoate.</text>
</comment>
<evidence type="ECO:0000256" key="11">
    <source>
        <dbReference type="ARBA" id="ARBA00023304"/>
    </source>
</evidence>
<comment type="subcellular location">
    <subcellularLocation>
        <location evidence="12">Cytoplasm</location>
    </subcellularLocation>
</comment>
<keyword evidence="6 12" id="KW-0479">Metal-binding</keyword>
<evidence type="ECO:0000256" key="5">
    <source>
        <dbReference type="ARBA" id="ARBA00022605"/>
    </source>
</evidence>
<feature type="binding site" evidence="12">
    <location>
        <position position="247"/>
    </location>
    <ligand>
        <name>substrate</name>
    </ligand>
</feature>
<keyword evidence="15" id="KW-1185">Reference proteome</keyword>
<dbReference type="GO" id="GO:0003862">
    <property type="term" value="F:3-isopropylmalate dehydrogenase activity"/>
    <property type="evidence" value="ECO:0007669"/>
    <property type="project" value="UniProtKB-UniRule"/>
</dbReference>
<dbReference type="InterPro" id="IPR050501">
    <property type="entry name" value="ICDH/IPMDH"/>
</dbReference>
<comment type="pathway">
    <text evidence="12">Amino-acid biosynthesis; L-leucine biosynthesis; L-leucine from 3-methyl-2-oxobutanoate: step 3/4.</text>
</comment>
<keyword evidence="11 12" id="KW-0100">Branched-chain amino acid biosynthesis</keyword>
<dbReference type="SMART" id="SM01329">
    <property type="entry name" value="Iso_dh"/>
    <property type="match status" value="1"/>
</dbReference>
<reference evidence="14 15" key="1">
    <citation type="submission" date="2018-09" db="EMBL/GenBank/DDBJ databases">
        <title>Characterization of the phylogenetic diversity of five novel species belonging to the genus Bifidobacterium.</title>
        <authorList>
            <person name="Lugli G.A."/>
            <person name="Duranti S."/>
            <person name="Milani C."/>
        </authorList>
    </citation>
    <scope>NUCLEOTIDE SEQUENCE [LARGE SCALE GENOMIC DNA]</scope>
    <source>
        <strain evidence="14 15">2028B</strain>
    </source>
</reference>
<feature type="binding site" evidence="12">
    <location>
        <position position="247"/>
    </location>
    <ligand>
        <name>Mg(2+)</name>
        <dbReference type="ChEBI" id="CHEBI:18420"/>
    </ligand>
</feature>
<comment type="caution">
    <text evidence="14">The sequence shown here is derived from an EMBL/GenBank/DDBJ whole genome shotgun (WGS) entry which is preliminary data.</text>
</comment>
<comment type="cofactor">
    <cofactor evidence="12">
        <name>Mg(2+)</name>
        <dbReference type="ChEBI" id="CHEBI:18420"/>
    </cofactor>
    <cofactor evidence="12">
        <name>Mn(2+)</name>
        <dbReference type="ChEBI" id="CHEBI:29035"/>
    </cofactor>
    <text evidence="12">Binds 1 Mg(2+) or Mn(2+) ion per subunit.</text>
</comment>
<feature type="binding site" evidence="12">
    <location>
        <position position="275"/>
    </location>
    <ligand>
        <name>Mg(2+)</name>
        <dbReference type="ChEBI" id="CHEBI:18420"/>
    </ligand>
</feature>
<dbReference type="Proteomes" id="UP000288607">
    <property type="component" value="Unassembled WGS sequence"/>
</dbReference>
<feature type="binding site" evidence="12">
    <location>
        <position position="157"/>
    </location>
    <ligand>
        <name>substrate</name>
    </ligand>
</feature>
<evidence type="ECO:0000256" key="8">
    <source>
        <dbReference type="ARBA" id="ARBA00023002"/>
    </source>
</evidence>
<evidence type="ECO:0000313" key="15">
    <source>
        <dbReference type="Proteomes" id="UP000288607"/>
    </source>
</evidence>
<comment type="cofactor">
    <cofactor evidence="2">
        <name>Mn(2+)</name>
        <dbReference type="ChEBI" id="CHEBI:29035"/>
    </cofactor>
</comment>
<feature type="domain" description="Isopropylmalate dehydrogenase-like" evidence="13">
    <location>
        <begin position="35"/>
        <end position="368"/>
    </location>
</feature>
<dbReference type="GO" id="GO:0009098">
    <property type="term" value="P:L-leucine biosynthetic process"/>
    <property type="evidence" value="ECO:0007669"/>
    <property type="project" value="UniProtKB-UniRule"/>
</dbReference>
<keyword evidence="7 12" id="KW-0460">Magnesium</keyword>
<proteinExistence type="inferred from homology"/>
<evidence type="ECO:0000313" key="14">
    <source>
        <dbReference type="EMBL" id="RSX51175.1"/>
    </source>
</evidence>
<evidence type="ECO:0000256" key="6">
    <source>
        <dbReference type="ARBA" id="ARBA00022723"/>
    </source>
</evidence>
<dbReference type="NCBIfam" id="NF002898">
    <property type="entry name" value="PRK03437.1"/>
    <property type="match status" value="1"/>
</dbReference>
<feature type="binding site" evidence="12">
    <location>
        <position position="123"/>
    </location>
    <ligand>
        <name>substrate</name>
    </ligand>
</feature>
<feature type="site" description="Important for catalysis" evidence="12">
    <location>
        <position position="164"/>
    </location>
</feature>
<dbReference type="EC" id="1.1.1.85" evidence="12"/>
<evidence type="ECO:0000256" key="3">
    <source>
        <dbReference type="ARBA" id="ARBA00022430"/>
    </source>
</evidence>
<dbReference type="InterPro" id="IPR023698">
    <property type="entry name" value="LeuB_actb"/>
</dbReference>
<evidence type="ECO:0000256" key="12">
    <source>
        <dbReference type="HAMAP-Rule" id="MF_01035"/>
    </source>
</evidence>
<feature type="binding site" evidence="12">
    <location>
        <begin position="307"/>
        <end position="319"/>
    </location>
    <ligand>
        <name>NAD(+)</name>
        <dbReference type="ChEBI" id="CHEBI:57540"/>
    </ligand>
</feature>
<comment type="subunit">
    <text evidence="12">Homodimer.</text>
</comment>
<evidence type="ECO:0000256" key="10">
    <source>
        <dbReference type="ARBA" id="ARBA00023211"/>
    </source>
</evidence>
<dbReference type="HAMAP" id="MF_01035">
    <property type="entry name" value="LeuB_type2"/>
    <property type="match status" value="1"/>
</dbReference>
<evidence type="ECO:0000256" key="2">
    <source>
        <dbReference type="ARBA" id="ARBA00001936"/>
    </source>
</evidence>
<feature type="binding site" evidence="12">
    <location>
        <position position="133"/>
    </location>
    <ligand>
        <name>substrate</name>
    </ligand>
</feature>
<dbReference type="AlphaFoldDB" id="A0A430FE53"/>
<organism evidence="14 15">
    <name type="scientific">Bifidobacterium callimiconis</name>
    <dbReference type="NCBI Taxonomy" id="2306973"/>
    <lineage>
        <taxon>Bacteria</taxon>
        <taxon>Bacillati</taxon>
        <taxon>Actinomycetota</taxon>
        <taxon>Actinomycetes</taxon>
        <taxon>Bifidobacteriales</taxon>
        <taxon>Bifidobacteriaceae</taxon>
        <taxon>Bifidobacterium</taxon>
    </lineage>
</organism>
<dbReference type="InterPro" id="IPR024084">
    <property type="entry name" value="IsoPropMal-DH-like_dom"/>
</dbReference>
<keyword evidence="9 12" id="KW-0520">NAD</keyword>
<dbReference type="EMBL" id="QXGJ01000004">
    <property type="protein sequence ID" value="RSX51175.1"/>
    <property type="molecule type" value="Genomic_DNA"/>
</dbReference>
<keyword evidence="8 12" id="KW-0560">Oxidoreductase</keyword>
<keyword evidence="5 12" id="KW-0028">Amino-acid biosynthesis</keyword>
<sequence length="372" mass="40204">MIERTAPVHQTDSGHWFRTGAPTLLGMANDIKTLNIAVIPGDGIGKEVTPVAQQVLEKASEGVVNFNYTNFELGAERYLRDGAILPDDELEEIKKQDAILLGAVGDPRIKAGILERGLLLKLRFALDQYVNLRPTKLYKGVTSPLANPGDIDFVVVREGTEGLYCGAGGAVRVGTPNEVATEVSINTAYGVERVVRYAFELAMKRKKHVTLVHKKNVLVNAGDMWQRIVDKVGEEYPEVTHDYLHIDATTIFLVSNPSRFDVILTDNLFGDIITDEAGAVVGGVGYSASGCINATNEYPSMFEPIHGSAPDIAGKGIANPTAAVLSTAMLLRHFGYDEAAARIDAAVEADIEELGSTKRSTEQVGKDILARL</sequence>
<protein>
    <recommendedName>
        <fullName evidence="12">3-isopropylmalate dehydrogenase</fullName>
        <ecNumber evidence="12">1.1.1.85</ecNumber>
    </recommendedName>
    <alternativeName>
        <fullName evidence="12">3-IPM-DH</fullName>
    </alternativeName>
    <alternativeName>
        <fullName evidence="12">Beta-IPM dehydrogenase</fullName>
        <shortName evidence="12">IMDH</shortName>
    </alternativeName>
</protein>
<feature type="site" description="Important for catalysis" evidence="12">
    <location>
        <position position="214"/>
    </location>
</feature>
<name>A0A430FE53_9BIFI</name>
<comment type="similarity">
    <text evidence="12">Belongs to the isocitrate and isopropylmalate dehydrogenases family. LeuB type 2 subfamily.</text>
</comment>
<dbReference type="Gene3D" id="3.40.718.10">
    <property type="entry name" value="Isopropylmalate Dehydrogenase"/>
    <property type="match status" value="1"/>
</dbReference>
<keyword evidence="4 12" id="KW-0963">Cytoplasm</keyword>
<comment type="catalytic activity">
    <reaction evidence="1 12">
        <text>(2R,3S)-3-isopropylmalate + NAD(+) = 4-methyl-2-oxopentanoate + CO2 + NADH</text>
        <dbReference type="Rhea" id="RHEA:32271"/>
        <dbReference type="ChEBI" id="CHEBI:16526"/>
        <dbReference type="ChEBI" id="CHEBI:17865"/>
        <dbReference type="ChEBI" id="CHEBI:35121"/>
        <dbReference type="ChEBI" id="CHEBI:57540"/>
        <dbReference type="ChEBI" id="CHEBI:57945"/>
        <dbReference type="EC" id="1.1.1.85"/>
    </reaction>
</comment>
<keyword evidence="3 12" id="KW-0432">Leucine biosynthesis</keyword>
<dbReference type="PANTHER" id="PTHR43275">
    <property type="entry name" value="D-MALATE DEHYDROGENASE [DECARBOXYLATING]"/>
    <property type="match status" value="1"/>
</dbReference>
<evidence type="ECO:0000256" key="7">
    <source>
        <dbReference type="ARBA" id="ARBA00022842"/>
    </source>
</evidence>
<feature type="binding site" evidence="12">
    <location>
        <position position="271"/>
    </location>
    <ligand>
        <name>Mg(2+)</name>
        <dbReference type="ChEBI" id="CHEBI:18420"/>
    </ligand>
</feature>
<dbReference type="GO" id="GO:0046872">
    <property type="term" value="F:metal ion binding"/>
    <property type="evidence" value="ECO:0007669"/>
    <property type="project" value="UniProtKB-KW"/>
</dbReference>
<gene>
    <name evidence="12" type="primary">leuB</name>
    <name evidence="14" type="ORF">D2E23_1020</name>
</gene>
<dbReference type="SUPFAM" id="SSF53659">
    <property type="entry name" value="Isocitrate/Isopropylmalate dehydrogenase-like"/>
    <property type="match status" value="1"/>
</dbReference>
<dbReference type="PANTHER" id="PTHR43275:SF1">
    <property type="entry name" value="D-MALATE DEHYDROGENASE [DECARBOXYLATING]"/>
    <property type="match status" value="1"/>
</dbReference>
<dbReference type="GO" id="GO:0005737">
    <property type="term" value="C:cytoplasm"/>
    <property type="evidence" value="ECO:0007669"/>
    <property type="project" value="UniProtKB-SubCell"/>
</dbReference>